<name>W2VN17_PHYNI</name>
<gene>
    <name evidence="1" type="ORF">F441_22925</name>
</gene>
<organism evidence="1 2">
    <name type="scientific">Phytophthora nicotianae CJ01A1</name>
    <dbReference type="NCBI Taxonomy" id="1317063"/>
    <lineage>
        <taxon>Eukaryota</taxon>
        <taxon>Sar</taxon>
        <taxon>Stramenopiles</taxon>
        <taxon>Oomycota</taxon>
        <taxon>Peronosporomycetes</taxon>
        <taxon>Peronosporales</taxon>
        <taxon>Peronosporaceae</taxon>
        <taxon>Phytophthora</taxon>
    </lineage>
</organism>
<protein>
    <submittedName>
        <fullName evidence="1">Uncharacterized protein</fullName>
    </submittedName>
</protein>
<dbReference type="AlphaFoldDB" id="W2VN17"/>
<proteinExistence type="predicted"/>
<dbReference type="Proteomes" id="UP000018958">
    <property type="component" value="Unassembled WGS sequence"/>
</dbReference>
<accession>W2VN17</accession>
<evidence type="ECO:0000313" key="2">
    <source>
        <dbReference type="Proteomes" id="UP000018958"/>
    </source>
</evidence>
<evidence type="ECO:0000313" key="1">
    <source>
        <dbReference type="EMBL" id="ETO99659.1"/>
    </source>
</evidence>
<comment type="caution">
    <text evidence="1">The sequence shown here is derived from an EMBL/GenBank/DDBJ whole genome shotgun (WGS) entry which is preliminary data.</text>
</comment>
<dbReference type="EMBL" id="ANIX01005257">
    <property type="protein sequence ID" value="ETO99659.1"/>
    <property type="molecule type" value="Genomic_DNA"/>
</dbReference>
<sequence>MSRNLRTRDHLLPALVCPLRWIFSRWLLLPPLILTTLDSPRQRP</sequence>
<reference evidence="1 2" key="1">
    <citation type="submission" date="2013-11" db="EMBL/GenBank/DDBJ databases">
        <title>The Genome Sequence of Phytophthora parasitica CJ01A1.</title>
        <authorList>
            <consortium name="The Broad Institute Genomics Platform"/>
            <person name="Russ C."/>
            <person name="Tyler B."/>
            <person name="Panabieres F."/>
            <person name="Shan W."/>
            <person name="Tripathy S."/>
            <person name="Grunwald N."/>
            <person name="Machado M."/>
            <person name="Johnson C.S."/>
            <person name="Walker B."/>
            <person name="Young S.K."/>
            <person name="Zeng Q."/>
            <person name="Gargeya S."/>
            <person name="Fitzgerald M."/>
            <person name="Haas B."/>
            <person name="Abouelleil A."/>
            <person name="Allen A.W."/>
            <person name="Alvarado L."/>
            <person name="Arachchi H.M."/>
            <person name="Berlin A.M."/>
            <person name="Chapman S.B."/>
            <person name="Gainer-Dewar J."/>
            <person name="Goldberg J."/>
            <person name="Griggs A."/>
            <person name="Gujja S."/>
            <person name="Hansen M."/>
            <person name="Howarth C."/>
            <person name="Imamovic A."/>
            <person name="Ireland A."/>
            <person name="Larimer J."/>
            <person name="McCowan C."/>
            <person name="Murphy C."/>
            <person name="Pearson M."/>
            <person name="Poon T.W."/>
            <person name="Priest M."/>
            <person name="Roberts A."/>
            <person name="Saif S."/>
            <person name="Shea T."/>
            <person name="Sisk P."/>
            <person name="Sykes S."/>
            <person name="Wortman J."/>
            <person name="Nusbaum C."/>
            <person name="Birren B."/>
        </authorList>
    </citation>
    <scope>NUCLEOTIDE SEQUENCE [LARGE SCALE GENOMIC DNA]</scope>
    <source>
        <strain evidence="1 2">CJ01A1</strain>
    </source>
</reference>